<dbReference type="EMBL" id="BMKS01000027">
    <property type="protein sequence ID" value="GGG52020.1"/>
    <property type="molecule type" value="Genomic_DNA"/>
</dbReference>
<gene>
    <name evidence="1" type="ORF">GCM10010964_43990</name>
</gene>
<dbReference type="AlphaFoldDB" id="A0A8J2ZFZ9"/>
<accession>A0A8J2ZFZ9</accession>
<organism evidence="1 2">
    <name type="scientific">Caldovatus sediminis</name>
    <dbReference type="NCBI Taxonomy" id="2041189"/>
    <lineage>
        <taxon>Bacteria</taxon>
        <taxon>Pseudomonadati</taxon>
        <taxon>Pseudomonadota</taxon>
        <taxon>Alphaproteobacteria</taxon>
        <taxon>Acetobacterales</taxon>
        <taxon>Roseomonadaceae</taxon>
        <taxon>Caldovatus</taxon>
    </lineage>
</organism>
<protein>
    <submittedName>
        <fullName evidence="1">Uncharacterized protein</fullName>
    </submittedName>
</protein>
<reference evidence="1 2" key="1">
    <citation type="journal article" date="2014" name="Int. J. Syst. Evol. Microbiol.">
        <title>Complete genome sequence of Corynebacterium casei LMG S-19264T (=DSM 44701T), isolated from a smear-ripened cheese.</title>
        <authorList>
            <consortium name="US DOE Joint Genome Institute (JGI-PGF)"/>
            <person name="Walter F."/>
            <person name="Albersmeier A."/>
            <person name="Kalinowski J."/>
            <person name="Ruckert C."/>
        </authorList>
    </citation>
    <scope>NUCLEOTIDE SEQUENCE [LARGE SCALE GENOMIC DNA]</scope>
    <source>
        <strain evidence="1 2">CGMCC 1.16330</strain>
    </source>
</reference>
<keyword evidence="2" id="KW-1185">Reference proteome</keyword>
<name>A0A8J2ZFZ9_9PROT</name>
<evidence type="ECO:0000313" key="1">
    <source>
        <dbReference type="EMBL" id="GGG52020.1"/>
    </source>
</evidence>
<proteinExistence type="predicted"/>
<dbReference type="Proteomes" id="UP000597507">
    <property type="component" value="Unassembled WGS sequence"/>
</dbReference>
<evidence type="ECO:0000313" key="2">
    <source>
        <dbReference type="Proteomes" id="UP000597507"/>
    </source>
</evidence>
<dbReference type="RefSeq" id="WP_188904243.1">
    <property type="nucleotide sequence ID" value="NZ_BMKS01000027.1"/>
</dbReference>
<sequence length="70" mass="7479">MTGIFFAPDAEGEQQLWAFDGTSAWMLSDASWDLDVRSLVGFAMLDGDLYFSAYADGGYPCSASRAGTAP</sequence>
<comment type="caution">
    <text evidence="1">The sequence shown here is derived from an EMBL/GenBank/DDBJ whole genome shotgun (WGS) entry which is preliminary data.</text>
</comment>